<dbReference type="GO" id="GO:0003677">
    <property type="term" value="F:DNA binding"/>
    <property type="evidence" value="ECO:0007669"/>
    <property type="project" value="InterPro"/>
</dbReference>
<sequence length="227" mass="26076">MINCLIVDDEPLAQDILEGYINGKENLSLVGKCNTAFEAFEILHQRQIDLMFLDVKMPGLNGVDFLKSLKSPPAVIFTTAFSEYAADSYDLDAVDYLLKPITIDRFDKSLTKFFKLQPIILDEEKNYTYFKVSGKLLKVEHATVFYVQSIKDYLLLHTNNGNLIVHMTMKYLTELLPAKHFFRVHRSYLINQAYITAIDKNQIRINEVGIPIGESYKEAINQLKIDL</sequence>
<dbReference type="GO" id="GO:0000156">
    <property type="term" value="F:phosphorelay response regulator activity"/>
    <property type="evidence" value="ECO:0007669"/>
    <property type="project" value="InterPro"/>
</dbReference>
<proteinExistence type="predicted"/>
<dbReference type="PROSITE" id="PS50930">
    <property type="entry name" value="HTH_LYTTR"/>
    <property type="match status" value="1"/>
</dbReference>
<accession>A0A4R0N3P6</accession>
<keyword evidence="1" id="KW-0597">Phosphoprotein</keyword>
<dbReference type="Pfam" id="PF04397">
    <property type="entry name" value="LytTR"/>
    <property type="match status" value="1"/>
</dbReference>
<dbReference type="SMART" id="SM00448">
    <property type="entry name" value="REC"/>
    <property type="match status" value="1"/>
</dbReference>
<dbReference type="InterPro" id="IPR001789">
    <property type="entry name" value="Sig_transdc_resp-reg_receiver"/>
</dbReference>
<dbReference type="SMART" id="SM00850">
    <property type="entry name" value="LytTR"/>
    <property type="match status" value="1"/>
</dbReference>
<dbReference type="Pfam" id="PF00072">
    <property type="entry name" value="Response_reg"/>
    <property type="match status" value="1"/>
</dbReference>
<dbReference type="RefSeq" id="WP_131552299.1">
    <property type="nucleotide sequence ID" value="NZ_SJSK01000001.1"/>
</dbReference>
<dbReference type="SUPFAM" id="SSF52172">
    <property type="entry name" value="CheY-like"/>
    <property type="match status" value="1"/>
</dbReference>
<dbReference type="OrthoDB" id="9787344at2"/>
<dbReference type="PROSITE" id="PS50110">
    <property type="entry name" value="RESPONSE_REGULATORY"/>
    <property type="match status" value="1"/>
</dbReference>
<dbReference type="PANTHER" id="PTHR37299">
    <property type="entry name" value="TRANSCRIPTIONAL REGULATOR-RELATED"/>
    <property type="match status" value="1"/>
</dbReference>
<dbReference type="EMBL" id="SJSK01000001">
    <property type="protein sequence ID" value="TCC94440.1"/>
    <property type="molecule type" value="Genomic_DNA"/>
</dbReference>
<dbReference type="InterPro" id="IPR007492">
    <property type="entry name" value="LytTR_DNA-bd_dom"/>
</dbReference>
<dbReference type="Gene3D" id="2.40.50.1020">
    <property type="entry name" value="LytTr DNA-binding domain"/>
    <property type="match status" value="1"/>
</dbReference>
<dbReference type="AlphaFoldDB" id="A0A4R0N3P6"/>
<evidence type="ECO:0000259" key="3">
    <source>
        <dbReference type="PROSITE" id="PS50930"/>
    </source>
</evidence>
<evidence type="ECO:0000313" key="5">
    <source>
        <dbReference type="Proteomes" id="UP000292884"/>
    </source>
</evidence>
<dbReference type="Gene3D" id="3.40.50.2300">
    <property type="match status" value="1"/>
</dbReference>
<dbReference type="InterPro" id="IPR046947">
    <property type="entry name" value="LytR-like"/>
</dbReference>
<dbReference type="Proteomes" id="UP000292884">
    <property type="component" value="Unassembled WGS sequence"/>
</dbReference>
<feature type="domain" description="HTH LytTR-type" evidence="3">
    <location>
        <begin position="128"/>
        <end position="200"/>
    </location>
</feature>
<evidence type="ECO:0000313" key="4">
    <source>
        <dbReference type="EMBL" id="TCC94440.1"/>
    </source>
</evidence>
<feature type="domain" description="Response regulatory" evidence="2">
    <location>
        <begin position="3"/>
        <end position="114"/>
    </location>
</feature>
<organism evidence="4 5">
    <name type="scientific">Pedobacter frigiditerrae</name>
    <dbReference type="NCBI Taxonomy" id="2530452"/>
    <lineage>
        <taxon>Bacteria</taxon>
        <taxon>Pseudomonadati</taxon>
        <taxon>Bacteroidota</taxon>
        <taxon>Sphingobacteriia</taxon>
        <taxon>Sphingobacteriales</taxon>
        <taxon>Sphingobacteriaceae</taxon>
        <taxon>Pedobacter</taxon>
    </lineage>
</organism>
<evidence type="ECO:0000259" key="2">
    <source>
        <dbReference type="PROSITE" id="PS50110"/>
    </source>
</evidence>
<keyword evidence="5" id="KW-1185">Reference proteome</keyword>
<evidence type="ECO:0000256" key="1">
    <source>
        <dbReference type="PROSITE-ProRule" id="PRU00169"/>
    </source>
</evidence>
<feature type="modified residue" description="4-aspartylphosphate" evidence="1">
    <location>
        <position position="54"/>
    </location>
</feature>
<dbReference type="InterPro" id="IPR011006">
    <property type="entry name" value="CheY-like_superfamily"/>
</dbReference>
<dbReference type="PANTHER" id="PTHR37299:SF1">
    <property type="entry name" value="STAGE 0 SPORULATION PROTEIN A HOMOLOG"/>
    <property type="match status" value="1"/>
</dbReference>
<protein>
    <submittedName>
        <fullName evidence="4">Response regulator transcription factor</fullName>
    </submittedName>
</protein>
<name>A0A4R0N3P6_9SPHI</name>
<reference evidence="4 5" key="1">
    <citation type="submission" date="2019-02" db="EMBL/GenBank/DDBJ databases">
        <title>Pedobacter sp. RP-1-13 sp. nov., isolated from Arctic soil.</title>
        <authorList>
            <person name="Dahal R.H."/>
        </authorList>
    </citation>
    <scope>NUCLEOTIDE SEQUENCE [LARGE SCALE GENOMIC DNA]</scope>
    <source>
        <strain evidence="4 5">RP-1-13</strain>
    </source>
</reference>
<gene>
    <name evidence="4" type="ORF">EZ428_06615</name>
</gene>
<comment type="caution">
    <text evidence="4">The sequence shown here is derived from an EMBL/GenBank/DDBJ whole genome shotgun (WGS) entry which is preliminary data.</text>
</comment>